<dbReference type="PANTHER" id="PTHR43569">
    <property type="entry name" value="AMIDOHYDROLASE"/>
    <property type="match status" value="1"/>
</dbReference>
<comment type="similarity">
    <text evidence="1">Belongs to the metallo-dependent hydrolases superfamily.</text>
</comment>
<dbReference type="Gene3D" id="3.20.20.140">
    <property type="entry name" value="Metal-dependent hydrolases"/>
    <property type="match status" value="1"/>
</dbReference>
<dbReference type="PANTHER" id="PTHR43569:SF2">
    <property type="entry name" value="AMIDOHYDROLASE-RELATED DOMAIN-CONTAINING PROTEIN"/>
    <property type="match status" value="1"/>
</dbReference>
<evidence type="ECO:0000313" key="3">
    <source>
        <dbReference type="EMBL" id="RCW88931.1"/>
    </source>
</evidence>
<reference evidence="3 4" key="1">
    <citation type="submission" date="2018-07" db="EMBL/GenBank/DDBJ databases">
        <title>Genomic Encyclopedia of Type Strains, Phase III (KMG-III): the genomes of soil and plant-associated and newly described type strains.</title>
        <authorList>
            <person name="Whitman W."/>
        </authorList>
    </citation>
    <scope>NUCLEOTIDE SEQUENCE [LARGE SCALE GENOMIC DNA]</scope>
    <source>
        <strain evidence="3 4">CECT 8525</strain>
    </source>
</reference>
<keyword evidence="4" id="KW-1185">Reference proteome</keyword>
<feature type="domain" description="Amidohydrolase-related" evidence="2">
    <location>
        <begin position="4"/>
        <end position="272"/>
    </location>
</feature>
<dbReference type="InterPro" id="IPR006680">
    <property type="entry name" value="Amidohydro-rel"/>
</dbReference>
<dbReference type="AlphaFoldDB" id="A0A368Z961"/>
<dbReference type="SUPFAM" id="SSF51556">
    <property type="entry name" value="Metallo-dependent hydrolases"/>
    <property type="match status" value="1"/>
</dbReference>
<dbReference type="OrthoDB" id="9787654at2"/>
<evidence type="ECO:0000313" key="4">
    <source>
        <dbReference type="Proteomes" id="UP000253345"/>
    </source>
</evidence>
<evidence type="ECO:0000259" key="2">
    <source>
        <dbReference type="Pfam" id="PF04909"/>
    </source>
</evidence>
<name>A0A368Z961_9RHOB</name>
<dbReference type="InterPro" id="IPR032466">
    <property type="entry name" value="Metal_Hydrolase"/>
</dbReference>
<gene>
    <name evidence="3" type="ORF">DFP89_101369</name>
</gene>
<dbReference type="EMBL" id="QPJL01000001">
    <property type="protein sequence ID" value="RCW88931.1"/>
    <property type="molecule type" value="Genomic_DNA"/>
</dbReference>
<dbReference type="Proteomes" id="UP000253345">
    <property type="component" value="Unassembled WGS sequence"/>
</dbReference>
<organism evidence="3 4">
    <name type="scientific">Paracoccus lutimaris</name>
    <dbReference type="NCBI Taxonomy" id="1490030"/>
    <lineage>
        <taxon>Bacteria</taxon>
        <taxon>Pseudomonadati</taxon>
        <taxon>Pseudomonadota</taxon>
        <taxon>Alphaproteobacteria</taxon>
        <taxon>Rhodobacterales</taxon>
        <taxon>Paracoccaceae</taxon>
        <taxon>Paracoccus</taxon>
    </lineage>
</organism>
<accession>A0A368Z961</accession>
<dbReference type="GO" id="GO:0016787">
    <property type="term" value="F:hydrolase activity"/>
    <property type="evidence" value="ECO:0007669"/>
    <property type="project" value="InterPro"/>
</dbReference>
<protein>
    <submittedName>
        <fullName evidence="3">L-fuconolactonase</fullName>
    </submittedName>
</protein>
<dbReference type="InterPro" id="IPR052350">
    <property type="entry name" value="Metallo-dep_Lactonases"/>
</dbReference>
<dbReference type="Pfam" id="PF04909">
    <property type="entry name" value="Amidohydro_2"/>
    <property type="match status" value="1"/>
</dbReference>
<evidence type="ECO:0000256" key="1">
    <source>
        <dbReference type="ARBA" id="ARBA00038310"/>
    </source>
</evidence>
<sequence>MRLIDAHCHFWRLSRGDYGWLTGDGASLAPIRRDFLPADYPGDARLIVVQAAPTLAETDFLLALASRQPRIAGVVGWVDLAAPDAVAQLCQRAANPHFKGVRPMLQDMADTDWLAREARPDALAALQDLGLRLDALVTARHLPMLAGFAAAHPDLPLVIDHAAKPQPGAQAEWAAGMRALAAIPHVHCKLSGLMTELAVEDLRDPLPVLQDIMGQLLDWFGAERLIWGSDWPVLTLAASYEDWLELSESLLEYLGAGERAAILHGNAARFYGVAA</sequence>
<comment type="caution">
    <text evidence="3">The sequence shown here is derived from an EMBL/GenBank/DDBJ whole genome shotgun (WGS) entry which is preliminary data.</text>
</comment>
<proteinExistence type="inferred from homology"/>
<dbReference type="RefSeq" id="WP_114347664.1">
    <property type="nucleotide sequence ID" value="NZ_QPJL01000001.1"/>
</dbReference>